<dbReference type="Pfam" id="PF02210">
    <property type="entry name" value="Laminin_G_2"/>
    <property type="match status" value="2"/>
</dbReference>
<feature type="disulfide bond" evidence="15">
    <location>
        <begin position="2150"/>
        <end position="2167"/>
    </location>
</feature>
<evidence type="ECO:0000256" key="4">
    <source>
        <dbReference type="ARBA" id="ARBA00022692"/>
    </source>
</evidence>
<dbReference type="Gene3D" id="2.60.40.60">
    <property type="entry name" value="Cadherins"/>
    <property type="match status" value="15"/>
</dbReference>
<dbReference type="FunFam" id="2.60.40.60:FF:000024">
    <property type="entry name" value="FAT atypical cadherin 3"/>
    <property type="match status" value="1"/>
</dbReference>
<dbReference type="PANTHER" id="PTHR24026:SF136">
    <property type="entry name" value="PROTOCADHERIN-23"/>
    <property type="match status" value="1"/>
</dbReference>
<evidence type="ECO:0000256" key="18">
    <source>
        <dbReference type="SAM" id="MobiDB-lite"/>
    </source>
</evidence>
<dbReference type="InterPro" id="IPR049883">
    <property type="entry name" value="NOTCH1_EGF-like"/>
</dbReference>
<dbReference type="InterPro" id="IPR018097">
    <property type="entry name" value="EGF_Ca-bd_CS"/>
</dbReference>
<feature type="domain" description="Cadherin" evidence="22">
    <location>
        <begin position="627"/>
        <end position="730"/>
    </location>
</feature>
<evidence type="ECO:0000256" key="3">
    <source>
        <dbReference type="ARBA" id="ARBA00022536"/>
    </source>
</evidence>
<dbReference type="FunFam" id="4.10.900.10:FF:000001">
    <property type="entry name" value="Cadherin 2"/>
    <property type="match status" value="1"/>
</dbReference>
<dbReference type="Pfam" id="PF24811">
    <property type="entry name" value="Ig_Shg"/>
    <property type="match status" value="1"/>
</dbReference>
<dbReference type="PROSITE" id="PS00022">
    <property type="entry name" value="EGF_1"/>
    <property type="match status" value="3"/>
</dbReference>
<feature type="domain" description="Cadherin" evidence="22">
    <location>
        <begin position="1183"/>
        <end position="1292"/>
    </location>
</feature>
<dbReference type="InterPro" id="IPR056370">
    <property type="entry name" value="Shg-like_Ig-like"/>
</dbReference>
<dbReference type="InterPro" id="IPR001791">
    <property type="entry name" value="Laminin_G"/>
</dbReference>
<name>A0A7I8VL55_9ANNE</name>
<dbReference type="SUPFAM" id="SSF49313">
    <property type="entry name" value="Cadherin-like"/>
    <property type="match status" value="15"/>
</dbReference>
<dbReference type="PROSITE" id="PS50268">
    <property type="entry name" value="CADHERIN_2"/>
    <property type="match status" value="15"/>
</dbReference>
<comment type="caution">
    <text evidence="15">Lacks conserved residue(s) required for the propagation of feature annotation.</text>
</comment>
<evidence type="ECO:0000256" key="7">
    <source>
        <dbReference type="ARBA" id="ARBA00022737"/>
    </source>
</evidence>
<dbReference type="Proteomes" id="UP000549394">
    <property type="component" value="Unassembled WGS sequence"/>
</dbReference>
<evidence type="ECO:0000256" key="13">
    <source>
        <dbReference type="ARBA" id="ARBA00023180"/>
    </source>
</evidence>
<feature type="domain" description="Cadherin" evidence="22">
    <location>
        <begin position="46"/>
        <end position="197"/>
    </location>
</feature>
<dbReference type="InterPro" id="IPR000742">
    <property type="entry name" value="EGF"/>
</dbReference>
<evidence type="ECO:0000313" key="24">
    <source>
        <dbReference type="Proteomes" id="UP000549394"/>
    </source>
</evidence>
<accession>A0A7I8VL55</accession>
<evidence type="ECO:0000256" key="17">
    <source>
        <dbReference type="RuleBase" id="RU004357"/>
    </source>
</evidence>
<evidence type="ECO:0000256" key="2">
    <source>
        <dbReference type="ARBA" id="ARBA00022475"/>
    </source>
</evidence>
<evidence type="ECO:0000256" key="19">
    <source>
        <dbReference type="SAM" id="Phobius"/>
    </source>
</evidence>
<keyword evidence="11 19" id="KW-0472">Membrane</keyword>
<dbReference type="SMART" id="SM00181">
    <property type="entry name" value="EGF"/>
    <property type="match status" value="4"/>
</dbReference>
<dbReference type="Gene3D" id="2.60.120.200">
    <property type="match status" value="2"/>
</dbReference>
<evidence type="ECO:0000256" key="11">
    <source>
        <dbReference type="ARBA" id="ARBA00023136"/>
    </source>
</evidence>
<dbReference type="FunFam" id="2.60.40.60:FF:000092">
    <property type="entry name" value="Protocadherin 8"/>
    <property type="match status" value="1"/>
</dbReference>
<dbReference type="FunFam" id="2.10.25.10:FF:000279">
    <property type="entry name" value="Neurogenic locus notch 1"/>
    <property type="match status" value="1"/>
</dbReference>
<dbReference type="InterPro" id="IPR000233">
    <property type="entry name" value="Cadherin_Y-type_LIR"/>
</dbReference>
<dbReference type="PROSITE" id="PS00010">
    <property type="entry name" value="ASX_HYDROXYL"/>
    <property type="match status" value="1"/>
</dbReference>
<keyword evidence="9 16" id="KW-0130">Cell adhesion</keyword>
<evidence type="ECO:0000256" key="5">
    <source>
        <dbReference type="ARBA" id="ARBA00022723"/>
    </source>
</evidence>
<dbReference type="InterPro" id="IPR001881">
    <property type="entry name" value="EGF-like_Ca-bd_dom"/>
</dbReference>
<feature type="domain" description="Cadherin" evidence="22">
    <location>
        <begin position="311"/>
        <end position="407"/>
    </location>
</feature>
<keyword evidence="13" id="KW-0325">Glycoprotein</keyword>
<dbReference type="EMBL" id="CAJFCJ010000007">
    <property type="protein sequence ID" value="CAD5116989.1"/>
    <property type="molecule type" value="Genomic_DNA"/>
</dbReference>
<feature type="domain" description="EGF-like" evidence="21">
    <location>
        <begin position="2135"/>
        <end position="2179"/>
    </location>
</feature>
<dbReference type="InterPro" id="IPR013320">
    <property type="entry name" value="ConA-like_dom_sf"/>
</dbReference>
<gene>
    <name evidence="23" type="ORF">DGYR_LOCUS5564</name>
</gene>
<dbReference type="Pfam" id="PF01049">
    <property type="entry name" value="CADH_Y-type_LIR"/>
    <property type="match status" value="1"/>
</dbReference>
<dbReference type="PROSITE" id="PS00232">
    <property type="entry name" value="CADHERIN_1"/>
    <property type="match status" value="3"/>
</dbReference>
<dbReference type="Pfam" id="PF00028">
    <property type="entry name" value="Cadherin"/>
    <property type="match status" value="13"/>
</dbReference>
<evidence type="ECO:0000256" key="9">
    <source>
        <dbReference type="ARBA" id="ARBA00022889"/>
    </source>
</evidence>
<feature type="disulfide bond" evidence="15">
    <location>
        <begin position="1921"/>
        <end position="1930"/>
    </location>
</feature>
<feature type="domain" description="Cadherin" evidence="22">
    <location>
        <begin position="1650"/>
        <end position="1727"/>
    </location>
</feature>
<feature type="domain" description="Cadherin" evidence="22">
    <location>
        <begin position="1077"/>
        <end position="1183"/>
    </location>
</feature>
<dbReference type="CDD" id="cd00110">
    <property type="entry name" value="LamG"/>
    <property type="match status" value="2"/>
</dbReference>
<evidence type="ECO:0000256" key="8">
    <source>
        <dbReference type="ARBA" id="ARBA00022837"/>
    </source>
</evidence>
<dbReference type="Gene3D" id="4.10.900.10">
    <property type="entry name" value="TCF3-CBD (Catenin binding domain)"/>
    <property type="match status" value="1"/>
</dbReference>
<dbReference type="OrthoDB" id="6079678at2759"/>
<feature type="domain" description="EGF-like" evidence="21">
    <location>
        <begin position="1889"/>
        <end position="1931"/>
    </location>
</feature>
<protein>
    <submittedName>
        <fullName evidence="23">DgyrCDS5823</fullName>
    </submittedName>
</protein>
<dbReference type="CDD" id="cd11304">
    <property type="entry name" value="Cadherin_repeat"/>
    <property type="match status" value="15"/>
</dbReference>
<sequence>MCINSAKGNSVKLDAQMPLFGKLFDNQEVYITIKDENDEVPVFKNAPYPFRATVPHNAAPGTSVYQLMAEDPDGGSEIRYVMESGEDSPELEIFNCRAHSYGQLFAPRLLWRQFECSIAILRVYAVIKRRGDDRFVLDPVTGVVTTIGDGVFSAEMYQIGVSAQDISAPLNQTQKSNIEALSIYVGTLDPQFYEPSYEASIKENTDHNDPKQNVVIVVRAFSHQNERISYELFSEKNRHPTEFSIDRTTGTVKLMQSLDFEKDPHKYVMKVMATESSSPPRTSQVSLIVSLIDVNDNSPIFPLSQYTPPPVFENAELKKNILVVSAYDADSKTNAQLEYSVSDPNFSVISRNNMGRIVTKERLDYDRLPNHVYNFTITARDHGNPRLSGEAMVRIKVININDEAPVFQRVETVQVNEDTPPYTDIHVIQAYDPDGDNITFGFAGQTSLYSYDGLFKLDKNSGKITLEKPLAERSRNEYTLNVSATDDGSCCKGGRRLTSYGIVKIKFKDVNNNAPKFEQCSQYRPSVKEHSKVGTTVFQVKATDKDWEENGEVTYSIVKSTKNAQFSIDSITGTLKTEEIFDREQQTGVYDLGVTVKAVDKGKPSLAGFCTFRVRIDDINDHEPVFDMPRYEATIDQSRRVGSKIIQVHATDKDANENGRVRYLLKSHSRYFRVNIQTGWITLKEPIIGIPGQYENITVVAEDKGKEQRSSTARVSIQIIRSGENTYPQWNEDSISGKFYVDENVEQNHLVCTLKATSGSQNTLVSYTLEEGVSPETNNPRSFFSRPDDTQNAIEILTYKALDYETVPKYTLTVRAVNKATHALRNVTRIEIHVRDKNDEIPQFIGLDENGRYQGSVAENSKPGTPVISVTATDRDSTPAFKEITYALKKPIYNLHQDVHLFDIDTKTGLITTKDTFDRETKHLYYITVTALDGAMSDRPKVMNSPNRVDAEVVIHITDQNDEIPFFRKRMERAVVKENVEPNHTIMRVTADDRDVDPELSYSIVSGNDNNVFEVVSHTGEIRVRNSLDYEKKEFYQLEYRVFDGKHMSNTHIEIKVEDVNDNPPVFDRLLYNITHVYENAKASKSRPLRIGRVRATDPDRGRHYGQITYGITGQFFNEGYFSIDRKNGYLYLTKPLDREPPGREMWSFNVLAHDESGSPTSLTGYAEVQVWPLDVNDNPPVFQEYPEAWVRENGKRNEIVTTIRATDADRGMNAKIDYMIRKNIMRGPRQMFSIDPTTGDVRTNVGDTIDREKKDYYEITVEASDNGRPKQKSSMLLRINVKDINDKAPKFVKRQYYATMSEDYDIGTSIISVSAIDDDIGANAELHYELIQKDRTYFKIDTIRATNTGVLKVHRKVDYEELSQKYSSHFNLTVEVTDNDPSHSDKAFITIKVEDANDETPVFLPPRIIKREFKEDKSVGSIIATFEAEDRDSGRNKEIEYRVERGRSYEANGDPKGFFNISQDGKVRIAKNLDREFHTHYFINILAVDRGTPRRTGTSQLNIILEDVNDNPPQFAKDYQPVVMENQGIGIEVLRFCAIDKDSSENGPPFKFYLPPSAQNPTADDFALEFHPNKCSGRSGMGILSTKKQFDRERQKYYLVPIVMVDNGKSPQTGTNTLTVTIGDVNDNDHYPGHKDITMYSYGDAYIDTPLGHVYARDEDDWDRDDKEFELIDRSLSRWFDLNKRTGQLNLKKSLGKGLYKLKVKVLDRRKDLSVTSTAHVRILDIPIEAVDSAGSIRLSGITAEELIDKVDDSSRQYSLYDKLRHRLATVVNTALDNVLIFSVKNHNKLFRTTDVFWAAHGSPWYSPVKLNGLVNKHREHLEKSLNVKILQSPVDECSSENVCGGEACFNKIIIDKERPLLVNTNTTSMIGVNAITKAICACKKSFEKTGCEYDTCLHGGVCVPVQPYDKKVKGFRCRCPKGFDGPRCEQTAHSFSGQSSFAWYSPLLQCDKSHINFKFITTSPDGLLLYNGPTQSNAEPNDYVIIELVDGLPKVRVNLGQGEAKIHFTNGKTLNDGNWHRLDTFIEHPFVRVIIDSCRALTGEKNDFDNEVVNSICEQSARLPGTMKLLNVNTPLQLGGRATDHRTPSYPHQVYKYGFKGCIKELQHNGKLYDLYIGDTGKQENAEDGCYREDSVCGRTAENELGYCGKNGKCVGSFIKSSFKCQCEPGWRGNQCQTPTMVRDFGEKSFIEWRFTDSFYESIVRRFTERTLLQLRFRTRSTRGVLWMASNIHKSQYVILEIDRGRLRFKFNAGSGEKNVRIDDVDVADGVWHVAKVERYSGDVWLSLDDIHVVHRHFSGRIHILLSQGSFFAGGLVKFPREFEIIVEYDLQNSCIDDVRYDGEPLQMTTSESMSDLAAYIASENEIKDHCRSDGCKKLMCLDPLHCKDLWRAGKCLCSDGYESYKQESVTTCTDINECETLFRPCGLHGTCRNTIGSYKCDCDPGWTGEECNRQELMDSSLMTTGAIFGIIFCILAIAVLVIILILIVYSRYKHRNYKANHVNGKTYMHGVDPDDDVRENIIRYEEDGVGDEDQNAYKPSLESIPLKKMQKPKSIDVPNEEYPPRRRQPRVPPPGADVADFICARVAEADQDVSAPPHDSLRPYAYEGEGSVCDSLSSLASTAASDETEHCYDYLGEWGPRFQRLADMYSARQMDR</sequence>
<dbReference type="PROSITE" id="PS50026">
    <property type="entry name" value="EGF_3"/>
    <property type="match status" value="3"/>
</dbReference>
<dbReference type="PROSITE" id="PS50025">
    <property type="entry name" value="LAM_G_DOMAIN"/>
    <property type="match status" value="2"/>
</dbReference>
<dbReference type="SMART" id="SM00179">
    <property type="entry name" value="EGF_CA"/>
    <property type="match status" value="3"/>
</dbReference>
<dbReference type="SUPFAM" id="SSF57196">
    <property type="entry name" value="EGF/Laminin"/>
    <property type="match status" value="1"/>
</dbReference>
<feature type="domain" description="Cadherin" evidence="22">
    <location>
        <begin position="741"/>
        <end position="844"/>
    </location>
</feature>
<evidence type="ECO:0000256" key="16">
    <source>
        <dbReference type="RuleBase" id="RU003318"/>
    </source>
</evidence>
<feature type="domain" description="Cadherin" evidence="22">
    <location>
        <begin position="849"/>
        <end position="967"/>
    </location>
</feature>
<evidence type="ECO:0000256" key="1">
    <source>
        <dbReference type="ARBA" id="ARBA00004251"/>
    </source>
</evidence>
<comment type="function">
    <text evidence="17">Cadherins are calcium-dependent cell adhesion proteins.</text>
</comment>
<feature type="domain" description="Laminin G" evidence="20">
    <location>
        <begin position="2189"/>
        <end position="2373"/>
    </location>
</feature>
<dbReference type="SMART" id="SM00112">
    <property type="entry name" value="CA"/>
    <property type="match status" value="14"/>
</dbReference>
<feature type="region of interest" description="Disordered" evidence="18">
    <location>
        <begin position="2551"/>
        <end position="2577"/>
    </location>
</feature>
<proteinExistence type="predicted"/>
<dbReference type="FunFam" id="2.60.40.60:FF:000104">
    <property type="entry name" value="cadherin-23 isoform X1"/>
    <property type="match status" value="1"/>
</dbReference>
<dbReference type="PRINTS" id="PR00205">
    <property type="entry name" value="CADHERIN"/>
</dbReference>
<feature type="domain" description="Cadherin" evidence="22">
    <location>
        <begin position="193"/>
        <end position="301"/>
    </location>
</feature>
<dbReference type="InterPro" id="IPR000152">
    <property type="entry name" value="EGF-type_Asp/Asn_hydroxyl_site"/>
</dbReference>
<feature type="domain" description="Cadherin" evidence="22">
    <location>
        <begin position="1293"/>
        <end position="1404"/>
    </location>
</feature>
<dbReference type="Gene3D" id="2.10.25.10">
    <property type="entry name" value="Laminin"/>
    <property type="match status" value="2"/>
</dbReference>
<dbReference type="InterPro" id="IPR002126">
    <property type="entry name" value="Cadherin-like_dom"/>
</dbReference>
<keyword evidence="5" id="KW-0479">Metal-binding</keyword>
<dbReference type="FunFam" id="2.60.40.60:FF:000039">
    <property type="entry name" value="FAT atypical cadherin 3"/>
    <property type="match status" value="1"/>
</dbReference>
<feature type="domain" description="Cadherin" evidence="22">
    <location>
        <begin position="519"/>
        <end position="626"/>
    </location>
</feature>
<evidence type="ECO:0000259" key="20">
    <source>
        <dbReference type="PROSITE" id="PS50025"/>
    </source>
</evidence>
<keyword evidence="6" id="KW-0732">Signal</keyword>
<dbReference type="CDD" id="cd00054">
    <property type="entry name" value="EGF_CA"/>
    <property type="match status" value="2"/>
</dbReference>
<dbReference type="FunFam" id="2.60.40.60:FF:000021">
    <property type="entry name" value="FAT atypical cadherin 1"/>
    <property type="match status" value="1"/>
</dbReference>
<evidence type="ECO:0000259" key="22">
    <source>
        <dbReference type="PROSITE" id="PS50268"/>
    </source>
</evidence>
<dbReference type="PANTHER" id="PTHR24026">
    <property type="entry name" value="FAT ATYPICAL CADHERIN-RELATED"/>
    <property type="match status" value="1"/>
</dbReference>
<keyword evidence="24" id="KW-1185">Reference proteome</keyword>
<feature type="transmembrane region" description="Helical" evidence="19">
    <location>
        <begin position="2469"/>
        <end position="2492"/>
    </location>
</feature>
<keyword evidence="3 15" id="KW-0245">EGF-like domain</keyword>
<dbReference type="FunFam" id="2.60.40.60:FF:000058">
    <property type="entry name" value="FAT atypical cadherin 3"/>
    <property type="match status" value="1"/>
</dbReference>
<dbReference type="Pfam" id="PF07645">
    <property type="entry name" value="EGF_CA"/>
    <property type="match status" value="1"/>
</dbReference>
<feature type="domain" description="Cadherin" evidence="22">
    <location>
        <begin position="968"/>
        <end position="1067"/>
    </location>
</feature>
<feature type="domain" description="Cadherin" evidence="22">
    <location>
        <begin position="1406"/>
        <end position="1516"/>
    </location>
</feature>
<reference evidence="23 24" key="1">
    <citation type="submission" date="2020-08" db="EMBL/GenBank/DDBJ databases">
        <authorList>
            <person name="Hejnol A."/>
        </authorList>
    </citation>
    <scope>NUCLEOTIDE SEQUENCE [LARGE SCALE GENOMIC DNA]</scope>
</reference>
<dbReference type="InterPro" id="IPR020894">
    <property type="entry name" value="Cadherin_CS"/>
</dbReference>
<evidence type="ECO:0000256" key="12">
    <source>
        <dbReference type="ARBA" id="ARBA00023157"/>
    </source>
</evidence>
<feature type="domain" description="Laminin G" evidence="20">
    <location>
        <begin position="1933"/>
        <end position="2132"/>
    </location>
</feature>
<evidence type="ECO:0000256" key="15">
    <source>
        <dbReference type="PROSITE-ProRule" id="PRU00076"/>
    </source>
</evidence>
<evidence type="ECO:0000256" key="14">
    <source>
        <dbReference type="PROSITE-ProRule" id="PRU00043"/>
    </source>
</evidence>
<evidence type="ECO:0000256" key="10">
    <source>
        <dbReference type="ARBA" id="ARBA00022989"/>
    </source>
</evidence>
<dbReference type="GO" id="GO:0005886">
    <property type="term" value="C:plasma membrane"/>
    <property type="evidence" value="ECO:0007669"/>
    <property type="project" value="UniProtKB-SubCell"/>
</dbReference>
<keyword evidence="8 14" id="KW-0106">Calcium</keyword>
<feature type="disulfide bond" evidence="15">
    <location>
        <begin position="2169"/>
        <end position="2178"/>
    </location>
</feature>
<evidence type="ECO:0000256" key="6">
    <source>
        <dbReference type="ARBA" id="ARBA00022729"/>
    </source>
</evidence>
<organism evidence="23 24">
    <name type="scientific">Dimorphilus gyrociliatus</name>
    <dbReference type="NCBI Taxonomy" id="2664684"/>
    <lineage>
        <taxon>Eukaryota</taxon>
        <taxon>Metazoa</taxon>
        <taxon>Spiralia</taxon>
        <taxon>Lophotrochozoa</taxon>
        <taxon>Annelida</taxon>
        <taxon>Polychaeta</taxon>
        <taxon>Polychaeta incertae sedis</taxon>
        <taxon>Dinophilidae</taxon>
        <taxon>Dimorphilus</taxon>
    </lineage>
</organism>
<keyword evidence="2" id="KW-1003">Cell membrane</keyword>
<evidence type="ECO:0000313" key="23">
    <source>
        <dbReference type="EMBL" id="CAD5116989.1"/>
    </source>
</evidence>
<dbReference type="PROSITE" id="PS01186">
    <property type="entry name" value="EGF_2"/>
    <property type="match status" value="3"/>
</dbReference>
<keyword evidence="4 16" id="KW-0812">Transmembrane</keyword>
<evidence type="ECO:0000259" key="21">
    <source>
        <dbReference type="PROSITE" id="PS50026"/>
    </source>
</evidence>
<feature type="domain" description="Cadherin" evidence="22">
    <location>
        <begin position="407"/>
        <end position="517"/>
    </location>
</feature>
<dbReference type="InterPro" id="IPR027397">
    <property type="entry name" value="Catenin-bd_sf"/>
</dbReference>
<feature type="disulfide bond" evidence="15">
    <location>
        <begin position="2445"/>
        <end position="2454"/>
    </location>
</feature>
<feature type="domain" description="EGF-like" evidence="21">
    <location>
        <begin position="2417"/>
        <end position="2455"/>
    </location>
</feature>
<dbReference type="FunFam" id="2.60.40.60:FF:000032">
    <property type="entry name" value="FAT atypical cadherin 1"/>
    <property type="match status" value="1"/>
</dbReference>
<dbReference type="InterPro" id="IPR015919">
    <property type="entry name" value="Cadherin-like_sf"/>
</dbReference>
<feature type="domain" description="Cadherin" evidence="22">
    <location>
        <begin position="1516"/>
        <end position="1635"/>
    </location>
</feature>
<dbReference type="CDD" id="cd00053">
    <property type="entry name" value="EGF"/>
    <property type="match status" value="1"/>
</dbReference>
<dbReference type="GO" id="GO:0007156">
    <property type="term" value="P:homophilic cell adhesion via plasma membrane adhesion molecules"/>
    <property type="evidence" value="ECO:0007669"/>
    <property type="project" value="InterPro"/>
</dbReference>
<keyword evidence="7" id="KW-0677">Repeat</keyword>
<comment type="caution">
    <text evidence="23">The sequence shown here is derived from an EMBL/GenBank/DDBJ whole genome shotgun (WGS) entry which is preliminary data.</text>
</comment>
<dbReference type="GO" id="GO:0005509">
    <property type="term" value="F:calcium ion binding"/>
    <property type="evidence" value="ECO:0007669"/>
    <property type="project" value="UniProtKB-UniRule"/>
</dbReference>
<comment type="subcellular location">
    <subcellularLocation>
        <location evidence="1 16">Cell membrane</location>
        <topology evidence="1 16">Single-pass type I membrane protein</topology>
    </subcellularLocation>
</comment>
<dbReference type="SUPFAM" id="SSF49899">
    <property type="entry name" value="Concanavalin A-like lectins/glucanases"/>
    <property type="match status" value="2"/>
</dbReference>
<keyword evidence="12 15" id="KW-1015">Disulfide bond</keyword>
<dbReference type="SMART" id="SM00282">
    <property type="entry name" value="LamG"/>
    <property type="match status" value="2"/>
</dbReference>
<keyword evidence="10 19" id="KW-1133">Transmembrane helix</keyword>
<dbReference type="PROSITE" id="PS01187">
    <property type="entry name" value="EGF_CA"/>
    <property type="match status" value="1"/>
</dbReference>